<accession>A0ABW8YW08</accession>
<evidence type="ECO:0000313" key="2">
    <source>
        <dbReference type="EMBL" id="MFL9844499.1"/>
    </source>
</evidence>
<dbReference type="Proteomes" id="UP001629156">
    <property type="component" value="Unassembled WGS sequence"/>
</dbReference>
<proteinExistence type="predicted"/>
<dbReference type="Pfam" id="PF14267">
    <property type="entry name" value="DUF4357"/>
    <property type="match status" value="1"/>
</dbReference>
<comment type="caution">
    <text evidence="2">The sequence shown here is derived from an EMBL/GenBank/DDBJ whole genome shotgun (WGS) entry which is preliminary data.</text>
</comment>
<sequence length="152" mass="17083">MEDFIINVKVLNGVFGHKFLENPVILNNKSIDDFKFTQEKILDSNEDTNLFLNVKDLTAKAIQTDEGIVVLKRSQVAISSRKFGYSSLRDKLITDKIISTNSLGELYFTKNCPFSSPSAAAAVILGYSVNGRNIWRNSEGKSLKEIENYNIK</sequence>
<keyword evidence="3" id="KW-1185">Reference proteome</keyword>
<reference evidence="2 3" key="1">
    <citation type="submission" date="2024-06" db="EMBL/GenBank/DDBJ databases">
        <authorList>
            <person name="Kaempfer P."/>
            <person name="Viver T."/>
        </authorList>
    </citation>
    <scope>NUCLEOTIDE SEQUENCE [LARGE SCALE GENOMIC DNA]</scope>
    <source>
        <strain evidence="2 3">ST-119</strain>
    </source>
</reference>
<feature type="domain" description="DUF4357" evidence="1">
    <location>
        <begin position="89"/>
        <end position="143"/>
    </location>
</feature>
<dbReference type="EMBL" id="JBELPZ010000007">
    <property type="protein sequence ID" value="MFL9844499.1"/>
    <property type="molecule type" value="Genomic_DNA"/>
</dbReference>
<organism evidence="2 3">
    <name type="scientific">Flavobacterium rhizosphaerae</name>
    <dbReference type="NCBI Taxonomy" id="3163298"/>
    <lineage>
        <taxon>Bacteria</taxon>
        <taxon>Pseudomonadati</taxon>
        <taxon>Bacteroidota</taxon>
        <taxon>Flavobacteriia</taxon>
        <taxon>Flavobacteriales</taxon>
        <taxon>Flavobacteriaceae</taxon>
        <taxon>Flavobacterium</taxon>
    </lineage>
</organism>
<gene>
    <name evidence="2" type="ORF">ABS766_08710</name>
</gene>
<evidence type="ECO:0000313" key="3">
    <source>
        <dbReference type="Proteomes" id="UP001629156"/>
    </source>
</evidence>
<protein>
    <submittedName>
        <fullName evidence="2">DUF4357 domain-containing protein</fullName>
    </submittedName>
</protein>
<evidence type="ECO:0000259" key="1">
    <source>
        <dbReference type="Pfam" id="PF14267"/>
    </source>
</evidence>
<dbReference type="InterPro" id="IPR025579">
    <property type="entry name" value="DUF4357"/>
</dbReference>
<name>A0ABW8YW08_9FLAO</name>
<dbReference type="RefSeq" id="WP_408084750.1">
    <property type="nucleotide sequence ID" value="NZ_JBELPZ010000007.1"/>
</dbReference>